<dbReference type="Gene3D" id="3.10.129.10">
    <property type="entry name" value="Hotdog Thioesterase"/>
    <property type="match status" value="1"/>
</dbReference>
<dbReference type="Pfam" id="PF14539">
    <property type="entry name" value="DUF4442"/>
    <property type="match status" value="1"/>
</dbReference>
<sequence length="177" mass="19704">MNTTIQPHRTYSRVRFRCMTTPATATYRSWQKLPANRFGRSLFSIGMCARVPFFATVLPTVERMEPGRCEVSAPKWWGVHNHLGTFHAIAACNLAEIAMGMLAEATVPSTHRWIPKAMNVRYLAKAESRLRASATLDTVRDFGSITDGTELTIPVSITDRAGTEVVHADITVWVTPV</sequence>
<name>A0ABT6M4A3_9NOCA</name>
<accession>A0ABT6M4A3</accession>
<evidence type="ECO:0000313" key="1">
    <source>
        <dbReference type="EMBL" id="MDH6279139.1"/>
    </source>
</evidence>
<dbReference type="Proteomes" id="UP001160334">
    <property type="component" value="Unassembled WGS sequence"/>
</dbReference>
<dbReference type="EMBL" id="JARXVC010000001">
    <property type="protein sequence ID" value="MDH6279139.1"/>
    <property type="molecule type" value="Genomic_DNA"/>
</dbReference>
<dbReference type="CDD" id="cd03443">
    <property type="entry name" value="PaaI_thioesterase"/>
    <property type="match status" value="1"/>
</dbReference>
<dbReference type="InterPro" id="IPR029069">
    <property type="entry name" value="HotDog_dom_sf"/>
</dbReference>
<dbReference type="InterPro" id="IPR027961">
    <property type="entry name" value="DUF4442"/>
</dbReference>
<reference evidence="1 2" key="1">
    <citation type="submission" date="2023-04" db="EMBL/GenBank/DDBJ databases">
        <title>Forest soil microbial communities from Buena Vista Peninsula, Colon Province, Panama.</title>
        <authorList>
            <person name="Bouskill N."/>
        </authorList>
    </citation>
    <scope>NUCLEOTIDE SEQUENCE [LARGE SCALE GENOMIC DNA]</scope>
    <source>
        <strain evidence="1 2">CFH S0262</strain>
    </source>
</reference>
<gene>
    <name evidence="1" type="ORF">M2280_000344</name>
</gene>
<protein>
    <submittedName>
        <fullName evidence="1">Acyl-coenzyme A thioesterase PaaI-like protein</fullName>
    </submittedName>
</protein>
<evidence type="ECO:0000313" key="2">
    <source>
        <dbReference type="Proteomes" id="UP001160334"/>
    </source>
</evidence>
<dbReference type="SUPFAM" id="SSF54637">
    <property type="entry name" value="Thioesterase/thiol ester dehydrase-isomerase"/>
    <property type="match status" value="1"/>
</dbReference>
<keyword evidence="2" id="KW-1185">Reference proteome</keyword>
<comment type="caution">
    <text evidence="1">The sequence shown here is derived from an EMBL/GenBank/DDBJ whole genome shotgun (WGS) entry which is preliminary data.</text>
</comment>
<organism evidence="1 2">
    <name type="scientific">Prescottella agglutinans</name>
    <dbReference type="NCBI Taxonomy" id="1644129"/>
    <lineage>
        <taxon>Bacteria</taxon>
        <taxon>Bacillati</taxon>
        <taxon>Actinomycetota</taxon>
        <taxon>Actinomycetes</taxon>
        <taxon>Mycobacteriales</taxon>
        <taxon>Nocardiaceae</taxon>
        <taxon>Prescottella</taxon>
    </lineage>
</organism>
<proteinExistence type="predicted"/>